<protein>
    <submittedName>
        <fullName evidence="1">Nitrogen fixation protein NifQ</fullName>
    </submittedName>
</protein>
<proteinExistence type="predicted"/>
<sequence>MTTEMISAADRQLLQRAVQHFRAAAIEGELPSLRSAEAAGALPEEWRWLMPLHRLLLAHLDDGAPELAILAEVLACACMGRQHLWQDLGLSGRGDVSRLMALAFPRLFRSNVRDLRWKRHLFLSLGQTLGLPDLQPPRCDECDTRASCLGAPAAVPVQLALQR</sequence>
<comment type="caution">
    <text evidence="1">The sequence shown here is derived from an EMBL/GenBank/DDBJ whole genome shotgun (WGS) entry which is preliminary data.</text>
</comment>
<dbReference type="Pfam" id="PF04891">
    <property type="entry name" value="NifQ"/>
    <property type="match status" value="1"/>
</dbReference>
<reference evidence="1 2" key="1">
    <citation type="submission" date="2023-11" db="EMBL/GenBank/DDBJ databases">
        <title>Paucibacter sp. nov., isolated from fresh soil in Korea.</title>
        <authorList>
            <person name="Le N.T.T."/>
        </authorList>
    </citation>
    <scope>NUCLEOTIDE SEQUENCE [LARGE SCALE GENOMIC DNA]</scope>
    <source>
        <strain evidence="1 2">R3-3</strain>
    </source>
</reference>
<name>A0ABU5DEC7_9BURK</name>
<dbReference type="RefSeq" id="WP_320422550.1">
    <property type="nucleotide sequence ID" value="NZ_JAXCLA010000003.1"/>
</dbReference>
<gene>
    <name evidence="1" type="ORF">SNE35_08960</name>
</gene>
<keyword evidence="2" id="KW-1185">Reference proteome</keyword>
<dbReference type="Proteomes" id="UP001285263">
    <property type="component" value="Unassembled WGS sequence"/>
</dbReference>
<organism evidence="1 2">
    <name type="scientific">Roseateles agri</name>
    <dbReference type="NCBI Taxonomy" id="3098619"/>
    <lineage>
        <taxon>Bacteria</taxon>
        <taxon>Pseudomonadati</taxon>
        <taxon>Pseudomonadota</taxon>
        <taxon>Betaproteobacteria</taxon>
        <taxon>Burkholderiales</taxon>
        <taxon>Sphaerotilaceae</taxon>
        <taxon>Roseateles</taxon>
    </lineage>
</organism>
<dbReference type="InterPro" id="IPR006975">
    <property type="entry name" value="NifQ"/>
</dbReference>
<dbReference type="EMBL" id="JAXCLA010000003">
    <property type="protein sequence ID" value="MDY0744635.1"/>
    <property type="molecule type" value="Genomic_DNA"/>
</dbReference>
<accession>A0ABU5DEC7</accession>
<evidence type="ECO:0000313" key="2">
    <source>
        <dbReference type="Proteomes" id="UP001285263"/>
    </source>
</evidence>
<evidence type="ECO:0000313" key="1">
    <source>
        <dbReference type="EMBL" id="MDY0744635.1"/>
    </source>
</evidence>